<keyword evidence="10 13" id="KW-1015">Disulfide bond</keyword>
<evidence type="ECO:0000259" key="18">
    <source>
        <dbReference type="PROSITE" id="PS50240"/>
    </source>
</evidence>
<evidence type="ECO:0000256" key="5">
    <source>
        <dbReference type="ARBA" id="ARBA00022670"/>
    </source>
</evidence>
<dbReference type="EC" id="3.4.21.10" evidence="2"/>
<dbReference type="GO" id="GO:0004252">
    <property type="term" value="F:serine-type endopeptidase activity"/>
    <property type="evidence" value="ECO:0007669"/>
    <property type="project" value="InterPro"/>
</dbReference>
<organism evidence="20 21">
    <name type="scientific">Allacma fusca</name>
    <dbReference type="NCBI Taxonomy" id="39272"/>
    <lineage>
        <taxon>Eukaryota</taxon>
        <taxon>Metazoa</taxon>
        <taxon>Ecdysozoa</taxon>
        <taxon>Arthropoda</taxon>
        <taxon>Hexapoda</taxon>
        <taxon>Collembola</taxon>
        <taxon>Symphypleona</taxon>
        <taxon>Sminthuridae</taxon>
        <taxon>Allacma</taxon>
    </lineage>
</organism>
<dbReference type="PROSITE" id="PS50068">
    <property type="entry name" value="LDLRA_2"/>
    <property type="match status" value="7"/>
</dbReference>
<evidence type="ECO:0000256" key="16">
    <source>
        <dbReference type="SAM" id="MobiDB-lite"/>
    </source>
</evidence>
<keyword evidence="17" id="KW-0472">Membrane</keyword>
<dbReference type="PROSITE" id="PS00135">
    <property type="entry name" value="TRYPSIN_SER"/>
    <property type="match status" value="1"/>
</dbReference>
<comment type="caution">
    <text evidence="20">The sequence shown here is derived from an EMBL/GenBank/DDBJ whole genome shotgun (WGS) entry which is preliminary data.</text>
</comment>
<dbReference type="PROSITE" id="PS50287">
    <property type="entry name" value="SRCR_2"/>
    <property type="match status" value="2"/>
</dbReference>
<evidence type="ECO:0000256" key="15">
    <source>
        <dbReference type="RuleBase" id="RU363034"/>
    </source>
</evidence>
<evidence type="ECO:0000256" key="1">
    <source>
        <dbReference type="ARBA" id="ARBA00001656"/>
    </source>
</evidence>
<dbReference type="InterPro" id="IPR002172">
    <property type="entry name" value="LDrepeatLR_classA_rpt"/>
</dbReference>
<gene>
    <name evidence="20" type="ORF">AFUS01_LOCUS12842</name>
</gene>
<dbReference type="GO" id="GO:0016020">
    <property type="term" value="C:membrane"/>
    <property type="evidence" value="ECO:0007669"/>
    <property type="project" value="InterPro"/>
</dbReference>
<comment type="caution">
    <text evidence="14">Lacks conserved residue(s) required for the propagation of feature annotation.</text>
</comment>
<dbReference type="SMART" id="SM00192">
    <property type="entry name" value="LDLa"/>
    <property type="match status" value="8"/>
</dbReference>
<reference evidence="20" key="1">
    <citation type="submission" date="2021-06" db="EMBL/GenBank/DDBJ databases">
        <authorList>
            <person name="Hodson N. C."/>
            <person name="Mongue J. A."/>
            <person name="Jaron S. K."/>
        </authorList>
    </citation>
    <scope>NUCLEOTIDE SEQUENCE</scope>
</reference>
<feature type="region of interest" description="Disordered" evidence="16">
    <location>
        <begin position="103"/>
        <end position="202"/>
    </location>
</feature>
<evidence type="ECO:0000256" key="13">
    <source>
        <dbReference type="PROSITE-ProRule" id="PRU00124"/>
    </source>
</evidence>
<dbReference type="PANTHER" id="PTHR24252">
    <property type="entry name" value="ACROSIN-RELATED"/>
    <property type="match status" value="1"/>
</dbReference>
<name>A0A8J2JRW1_9HEXA</name>
<evidence type="ECO:0000256" key="4">
    <source>
        <dbReference type="ARBA" id="ARBA00022659"/>
    </source>
</evidence>
<dbReference type="PROSITE" id="PS50240">
    <property type="entry name" value="TRYPSIN_DOM"/>
    <property type="match status" value="1"/>
</dbReference>
<dbReference type="EC" id="3.4.21.84" evidence="12"/>
<evidence type="ECO:0000256" key="11">
    <source>
        <dbReference type="ARBA" id="ARBA00052079"/>
    </source>
</evidence>
<feature type="disulfide bond" evidence="13">
    <location>
        <begin position="1408"/>
        <end position="1423"/>
    </location>
</feature>
<dbReference type="Pfam" id="PF00089">
    <property type="entry name" value="Trypsin"/>
    <property type="match status" value="1"/>
</dbReference>
<dbReference type="PROSITE" id="PS00134">
    <property type="entry name" value="TRYPSIN_HIS"/>
    <property type="match status" value="1"/>
</dbReference>
<feature type="disulfide bond" evidence="13">
    <location>
        <begin position="1001"/>
        <end position="1016"/>
    </location>
</feature>
<dbReference type="CDD" id="cd00190">
    <property type="entry name" value="Tryp_SPc"/>
    <property type="match status" value="1"/>
</dbReference>
<evidence type="ECO:0000256" key="12">
    <source>
        <dbReference type="ARBA" id="ARBA00066707"/>
    </source>
</evidence>
<dbReference type="Pfam" id="PF09342">
    <property type="entry name" value="DUF1986"/>
    <property type="match status" value="1"/>
</dbReference>
<evidence type="ECO:0000256" key="2">
    <source>
        <dbReference type="ARBA" id="ARBA00012050"/>
    </source>
</evidence>
<evidence type="ECO:0000313" key="20">
    <source>
        <dbReference type="EMBL" id="CAG7723777.1"/>
    </source>
</evidence>
<dbReference type="FunFam" id="2.40.10.10:FF:000120">
    <property type="entry name" value="Putative serine protease"/>
    <property type="match status" value="1"/>
</dbReference>
<evidence type="ECO:0000256" key="6">
    <source>
        <dbReference type="ARBA" id="ARBA00022729"/>
    </source>
</evidence>
<dbReference type="InterPro" id="IPR015420">
    <property type="entry name" value="Peptidase_S1A_nudel"/>
</dbReference>
<keyword evidence="21" id="KW-1185">Reference proteome</keyword>
<dbReference type="EMBL" id="CAJVCH010102403">
    <property type="protein sequence ID" value="CAG7723777.1"/>
    <property type="molecule type" value="Genomic_DNA"/>
</dbReference>
<evidence type="ECO:0000313" key="21">
    <source>
        <dbReference type="Proteomes" id="UP000708208"/>
    </source>
</evidence>
<accession>A0A8J2JRW1</accession>
<keyword evidence="9 15" id="KW-0720">Serine protease</keyword>
<dbReference type="OrthoDB" id="10016557at2759"/>
<dbReference type="GO" id="GO:0042381">
    <property type="term" value="P:hemolymph coagulation"/>
    <property type="evidence" value="ECO:0007669"/>
    <property type="project" value="UniProtKB-KW"/>
</dbReference>
<evidence type="ECO:0000256" key="8">
    <source>
        <dbReference type="ARBA" id="ARBA00022820"/>
    </source>
</evidence>
<feature type="transmembrane region" description="Helical" evidence="17">
    <location>
        <begin position="45"/>
        <end position="67"/>
    </location>
</feature>
<evidence type="ECO:0000256" key="7">
    <source>
        <dbReference type="ARBA" id="ARBA00022801"/>
    </source>
</evidence>
<dbReference type="Proteomes" id="UP000708208">
    <property type="component" value="Unassembled WGS sequence"/>
</dbReference>
<feature type="compositionally biased region" description="Basic and acidic residues" evidence="16">
    <location>
        <begin position="127"/>
        <end position="141"/>
    </location>
</feature>
<feature type="region of interest" description="Disordered" evidence="16">
    <location>
        <begin position="311"/>
        <end position="381"/>
    </location>
</feature>
<sequence>MGLRGLIFKRTWRPSPLYMNSTDRLDALARARVKRHEKWYTWSRYIVIGVVILVLLLTVCAIISIFVNGDVSSNEREPYQDSRILVKIDQPEDQRFTTGALTQVEPGKPKNRSVRTHTDNLTGLALSEDHDQWRARYDRNPNRGSYPSPIGPGTGHSGHRSQSHFTPAPLRPVNPHVNYKNETSSPPLTGRASNSSGTSSEAIPNIQSRQTYYHSDQQYYPDPSPSYYVPPPWPTVYQSPIVSHPQYNYPPNPYGQQNPPAYSGLVIGNYPQPPAPLVVPEQQPYGPYYQPQPSYYSPALPISYPPSQSAPTLYSPQIPASYPPSPSTSTLHSPQIPASYPPSQSTSTIYSPQIPDSYSPSQSTSTLYSPQIPVSYPPSQSTSTLYSSQIPISYYPPDNHTHHDHTHNAPSYLNSTENKNRKGYDNNYKNSYTTDDCGFKCTKDGRCISKSLRCDGRCDCTDGSDETNCLCLDRIGTKKLCDGFLDCPYGGDELGCNGCTKKQFSCRDPYENSVKKNAECINEAQHCDGKQDCSNGRDEIDCFRLKNLNKNVRGILSEGILQKRIGRKWYYICGADESEYMLSAVANKVCEIVIGDLRHENPVVAYLPGSSPAYANLDYAFMGDTDAKFEISDESCPSKQVINIKCPDPTCGYPASKYETYTTSRAHHDHSEAAIHSDRSKKNKYSDDNALQGKVVGGYDSKHGDYPFACTIYRNGTFTCGCSIVSSEWVITAAHCTHFHDRWTYEIQVGQLRRYSWSPTEQTRMVTEVHVHERYDNRIFLNDIALMKLEHPLYLSKYVAPACLPDPTQDPVYEQKCTVIGWGDLTEDGTAPDHLQEVELPVKRCRETNTRELVQMCAGYEEGGKDSCQGDSGGPLICKDLDGRNILSGLVSFGHGCARAGHFGVYTRVSSYLRWIDSIMTYKNPATLKDDYYPKYCPPFKCLRSAPASYEVDFAAIEEVKESKHGDEEHEHASGGSTYCHEDEEFQCKISKTCVPLYQKCNGRFDCADFTDERDCDCATVVENAFPEKRCNGIVDCADGSDEEYCEYCYNDPDHVICPLAEGVCIQKNKWCDGMAHCPFGEDELDCFRISRGKNDTLSAGFLDDRKSRTTASGYAYVRLGDTAWQPVCAEQYGTELADLVCLYLFLSLPETAKQYKRNAPWPVHRPARKTGVKKQPEIAGACNKTKVTCGEPSCVSELCLSRNHINIKDSYISVQTGPYDSKWQLTNPMEQVKRVNYINAENNRISFLHLDKPIMFDHFSAHICTNFGDYDPQYLHFEECHSVRLINQTVTFNSVKVINACSDEDRDSLCADLNYKECLANENSFVYCAIGPHAINSWFFAGIFGSLSGKCYKKRVNEVEIINPFYGKLSEEFQDLISGPAQSVTGPPKCDGTRCPLGNCVPKKQECDKISHCSDGQDEARCQGTYQIFRANEDYSPYENNTLETCPIGHFRCETTYNCVPISSFCDGKYDCGNDDPTDEPEGKCTCRHYMELVAPDRICDDKGYPDCPDRTDEKSCPCKSRSFRCNQNRDRAENSCIHSNLVCDGVKDCKNGRDESKCVALSNSLNALTKNQTKDYYAGYVLLQVRNQWHPYCSLDWSQDLATAVCTKELGYHSLLKLKTFDLDKIIQLQKSTGRAGVYNEEDEEEEESEETPKNIFVWYQDEDLLGEYSNKREEASSYEDCIVAYIVCGN</sequence>
<feature type="domain" description="SRCR" evidence="19">
    <location>
        <begin position="1561"/>
        <end position="1608"/>
    </location>
</feature>
<keyword evidence="8" id="KW-0353">Hemolymph clotting</keyword>
<proteinExistence type="predicted"/>
<feature type="disulfide bond" evidence="13">
    <location>
        <begin position="1072"/>
        <end position="1087"/>
    </location>
</feature>
<evidence type="ECO:0000256" key="14">
    <source>
        <dbReference type="PROSITE-ProRule" id="PRU00196"/>
    </source>
</evidence>
<protein>
    <recommendedName>
        <fullName evidence="3">Acrosin</fullName>
        <ecNumber evidence="2">3.4.21.10</ecNumber>
        <ecNumber evidence="12">3.4.21.84</ecNumber>
    </recommendedName>
</protein>
<keyword evidence="17" id="KW-0812">Transmembrane</keyword>
<evidence type="ECO:0000256" key="17">
    <source>
        <dbReference type="SAM" id="Phobius"/>
    </source>
</evidence>
<keyword evidence="5 15" id="KW-0645">Protease</keyword>
<dbReference type="PANTHER" id="PTHR24252:SF8">
    <property type="entry name" value="ACROSIN"/>
    <property type="match status" value="1"/>
</dbReference>
<evidence type="ECO:0000256" key="10">
    <source>
        <dbReference type="ARBA" id="ARBA00023157"/>
    </source>
</evidence>
<feature type="disulfide bond" evidence="13">
    <location>
        <begin position="1396"/>
        <end position="1414"/>
    </location>
</feature>
<dbReference type="InterPro" id="IPR018114">
    <property type="entry name" value="TRYPSIN_HIS"/>
</dbReference>
<keyword evidence="17" id="KW-1133">Transmembrane helix</keyword>
<keyword evidence="6" id="KW-0732">Signal</keyword>
<evidence type="ECO:0000256" key="3">
    <source>
        <dbReference type="ARBA" id="ARBA00017161"/>
    </source>
</evidence>
<dbReference type="InterPro" id="IPR001254">
    <property type="entry name" value="Trypsin_dom"/>
</dbReference>
<keyword evidence="7 15" id="KW-0378">Hydrolase</keyword>
<comment type="catalytic activity">
    <reaction evidence="11">
        <text>Selective cleavage of 103-Arg-|-Ser-104 and 124-Ile-|-Ile-125 bonds in Limulus clotting factor B to form activated factor B. Cleavage of -Pro-Arg-|-Xaa- bonds in synthetic substrates.</text>
        <dbReference type="EC" id="3.4.21.84"/>
    </reaction>
</comment>
<dbReference type="CDD" id="cd00112">
    <property type="entry name" value="LDLa"/>
    <property type="match status" value="8"/>
</dbReference>
<feature type="disulfide bond" evidence="13">
    <location>
        <begin position="1545"/>
        <end position="1560"/>
    </location>
</feature>
<feature type="domain" description="SRCR" evidence="19">
    <location>
        <begin position="1088"/>
        <end position="1145"/>
    </location>
</feature>
<comment type="catalytic activity">
    <reaction evidence="1">
        <text>Preferential cleavage: Arg-|-Xaa, Lys-|-Xaa.</text>
        <dbReference type="EC" id="3.4.21.10"/>
    </reaction>
</comment>
<dbReference type="InterPro" id="IPR033116">
    <property type="entry name" value="TRYPSIN_SER"/>
</dbReference>
<dbReference type="SMART" id="SM00020">
    <property type="entry name" value="Tryp_SPc"/>
    <property type="match status" value="1"/>
</dbReference>
<feature type="region of interest" description="Disordered" evidence="16">
    <location>
        <begin position="396"/>
        <end position="425"/>
    </location>
</feature>
<evidence type="ECO:0000256" key="9">
    <source>
        <dbReference type="ARBA" id="ARBA00022825"/>
    </source>
</evidence>
<feature type="disulfide bond" evidence="13">
    <location>
        <begin position="454"/>
        <end position="469"/>
    </location>
</feature>
<feature type="domain" description="Peptidase S1" evidence="18">
    <location>
        <begin position="695"/>
        <end position="921"/>
    </location>
</feature>
<dbReference type="Pfam" id="PF00057">
    <property type="entry name" value="Ldl_recept_a"/>
    <property type="match status" value="2"/>
</dbReference>
<evidence type="ECO:0000259" key="19">
    <source>
        <dbReference type="PROSITE" id="PS50287"/>
    </source>
</evidence>
<dbReference type="GO" id="GO:0006508">
    <property type="term" value="P:proteolysis"/>
    <property type="evidence" value="ECO:0007669"/>
    <property type="project" value="UniProtKB-KW"/>
</dbReference>
<feature type="compositionally biased region" description="Polar residues" evidence="16">
    <location>
        <begin position="180"/>
        <end position="202"/>
    </location>
</feature>
<feature type="disulfide bond" evidence="13">
    <location>
        <begin position="527"/>
        <end position="542"/>
    </location>
</feature>
<keyword evidence="4" id="KW-0768">Sushi</keyword>
<feature type="compositionally biased region" description="Polar residues" evidence="16">
    <location>
        <begin position="341"/>
        <end position="369"/>
    </location>
</feature>
<dbReference type="InterPro" id="IPR001190">
    <property type="entry name" value="SRCR"/>
</dbReference>